<dbReference type="EMBL" id="JARJBC010000001">
    <property type="protein sequence ID" value="MDF3288049.1"/>
    <property type="molecule type" value="Genomic_DNA"/>
</dbReference>
<organism evidence="1 2">
    <name type="scientific">Streptomyces silvisoli</name>
    <dbReference type="NCBI Taxonomy" id="3034235"/>
    <lineage>
        <taxon>Bacteria</taxon>
        <taxon>Bacillati</taxon>
        <taxon>Actinomycetota</taxon>
        <taxon>Actinomycetes</taxon>
        <taxon>Kitasatosporales</taxon>
        <taxon>Streptomycetaceae</taxon>
        <taxon>Streptomyces</taxon>
    </lineage>
</organism>
<evidence type="ECO:0000313" key="1">
    <source>
        <dbReference type="EMBL" id="MDF3288049.1"/>
    </source>
</evidence>
<evidence type="ECO:0000313" key="2">
    <source>
        <dbReference type="Proteomes" id="UP001216579"/>
    </source>
</evidence>
<sequence length="102" mass="11501">MSTVWLVAGAVAALAAVLFLADRALLWMEARGWIYWRKRRGLSSIGVDFMQEGSPGAQVLKRAMEQERVRKNVRPAEEPPFHVDLDAKIVRIRRTGQSGQEP</sequence>
<keyword evidence="2" id="KW-1185">Reference proteome</keyword>
<gene>
    <name evidence="1" type="ORF">P3G67_02130</name>
</gene>
<dbReference type="Proteomes" id="UP001216579">
    <property type="component" value="Unassembled WGS sequence"/>
</dbReference>
<accession>A0ABT5ZDY5</accession>
<reference evidence="1 2" key="1">
    <citation type="submission" date="2023-03" db="EMBL/GenBank/DDBJ databases">
        <title>Draft genome sequence of Streptomyces sp. RB6PN23 isolated from peat swamp forest in Thailand.</title>
        <authorList>
            <person name="Klaysubun C."/>
            <person name="Duangmal K."/>
        </authorList>
    </citation>
    <scope>NUCLEOTIDE SEQUENCE [LARGE SCALE GENOMIC DNA]</scope>
    <source>
        <strain evidence="1 2">RB6PN23</strain>
    </source>
</reference>
<proteinExistence type="predicted"/>
<name>A0ABT5ZDY5_9ACTN</name>
<comment type="caution">
    <text evidence="1">The sequence shown here is derived from an EMBL/GenBank/DDBJ whole genome shotgun (WGS) entry which is preliminary data.</text>
</comment>
<dbReference type="RefSeq" id="WP_276091898.1">
    <property type="nucleotide sequence ID" value="NZ_JARJBC010000001.1"/>
</dbReference>
<protein>
    <submittedName>
        <fullName evidence="1">Uncharacterized protein</fullName>
    </submittedName>
</protein>